<keyword evidence="1" id="KW-0812">Transmembrane</keyword>
<feature type="transmembrane region" description="Helical" evidence="1">
    <location>
        <begin position="89"/>
        <end position="114"/>
    </location>
</feature>
<accession>A0A0B7HGU3</accession>
<keyword evidence="1" id="KW-0472">Membrane</keyword>
<dbReference type="eggNOG" id="ENOG502ZFYJ">
    <property type="taxonomic scope" value="Bacteria"/>
</dbReference>
<evidence type="ECO:0000313" key="3">
    <source>
        <dbReference type="Proteomes" id="UP000038055"/>
    </source>
</evidence>
<gene>
    <name evidence="2" type="ORF">CCYN2B_40014</name>
</gene>
<feature type="transmembrane region" description="Helical" evidence="1">
    <location>
        <begin position="159"/>
        <end position="180"/>
    </location>
</feature>
<keyword evidence="1" id="KW-1133">Transmembrane helix</keyword>
<feature type="transmembrane region" description="Helical" evidence="1">
    <location>
        <begin position="120"/>
        <end position="138"/>
    </location>
</feature>
<reference evidence="3" key="1">
    <citation type="submission" date="2015-01" db="EMBL/GenBank/DDBJ databases">
        <authorList>
            <person name="MANFREDI Pablo"/>
        </authorList>
    </citation>
    <scope>NUCLEOTIDE SEQUENCE [LARGE SCALE GENOMIC DNA]</scope>
    <source>
        <strain evidence="3">Ccyn2B</strain>
    </source>
</reference>
<dbReference type="Proteomes" id="UP000038055">
    <property type="component" value="Unassembled WGS sequence"/>
</dbReference>
<name>A0A0B7HGU3_9FLAO</name>
<sequence>MKKVTPKQIERLYEFTHQCQVKYFDVQTELVDHLANAIETHWQEFPDDEFEIVLIQEAQKFGTFGFKEITEEKEKQLRKRYKNIIWKEIIAFFSFPKIIMTIVLTMSLFILLNLSSDKGTVVNVLFMSTYLTIISFFIQQYIRKKRQNQNDKKWILKDIIFNNGWCASLLVIILNTLSMANIHHTEHIENKYFISIFSFIIVLIYIFCYLVLFHIPFKSEKYLTETYKEYKVAKLTS</sequence>
<feature type="transmembrane region" description="Helical" evidence="1">
    <location>
        <begin position="192"/>
        <end position="212"/>
    </location>
</feature>
<dbReference type="STRING" id="28189.CCYN74_70016"/>
<evidence type="ECO:0000313" key="2">
    <source>
        <dbReference type="EMBL" id="CEN37112.1"/>
    </source>
</evidence>
<dbReference type="EMBL" id="CDOD01000034">
    <property type="protein sequence ID" value="CEN37112.1"/>
    <property type="molecule type" value="Genomic_DNA"/>
</dbReference>
<keyword evidence="3" id="KW-1185">Reference proteome</keyword>
<proteinExistence type="predicted"/>
<dbReference type="RefSeq" id="WP_041992934.1">
    <property type="nucleotide sequence ID" value="NZ_CDOD01000034.1"/>
</dbReference>
<dbReference type="AlphaFoldDB" id="A0A0B7HGU3"/>
<evidence type="ECO:0000256" key="1">
    <source>
        <dbReference type="SAM" id="Phobius"/>
    </source>
</evidence>
<organism evidence="2 3">
    <name type="scientific">Capnocytophaga cynodegmi</name>
    <dbReference type="NCBI Taxonomy" id="28189"/>
    <lineage>
        <taxon>Bacteria</taxon>
        <taxon>Pseudomonadati</taxon>
        <taxon>Bacteroidota</taxon>
        <taxon>Flavobacteriia</taxon>
        <taxon>Flavobacteriales</taxon>
        <taxon>Flavobacteriaceae</taxon>
        <taxon>Capnocytophaga</taxon>
    </lineage>
</organism>
<protein>
    <submittedName>
        <fullName evidence="2">Uncharacterized protein</fullName>
    </submittedName>
</protein>